<dbReference type="EMBL" id="KN818225">
    <property type="protein sequence ID" value="KIL69725.1"/>
    <property type="molecule type" value="Genomic_DNA"/>
</dbReference>
<gene>
    <name evidence="2" type="ORF">M378DRAFT_184127</name>
</gene>
<name>A0A0C2T1P0_AMAMK</name>
<sequence>MSVRGTDNLRCYLREAILPEMLCHPEAPVIPPHGHKSHLNHLKARPERWRRLECIQPIDSSIMDKRVTDWIDTHIPDTSLGCDDTDHSTGESLTIPCPPVFDIPPHVEMRPTDIFRMVPWLDNLPLMTVQRTLHLIYPRSRHWTFSLQDVANKDCNIFQYFAWTLQAESRHAFEEADEETKRDIGRYSIVLAFQPPWILSYQDLKEFADCRSFPPYLISGNAFPTPLEGKDRLWAKLWDTCAERRTPWFIITSYHYWVFGAFSRGWTTAFVSRVYEYDYYSPTIAECLTYWASSALHIRGTWRIPEVAEPFEDIIRPIHIPESNDDEIPEPAPSESNWVGKNSGL</sequence>
<dbReference type="Proteomes" id="UP000054549">
    <property type="component" value="Unassembled WGS sequence"/>
</dbReference>
<dbReference type="AlphaFoldDB" id="A0A0C2T1P0"/>
<organism evidence="2 3">
    <name type="scientific">Amanita muscaria (strain Koide BX008)</name>
    <dbReference type="NCBI Taxonomy" id="946122"/>
    <lineage>
        <taxon>Eukaryota</taxon>
        <taxon>Fungi</taxon>
        <taxon>Dikarya</taxon>
        <taxon>Basidiomycota</taxon>
        <taxon>Agaricomycotina</taxon>
        <taxon>Agaricomycetes</taxon>
        <taxon>Agaricomycetidae</taxon>
        <taxon>Agaricales</taxon>
        <taxon>Pluteineae</taxon>
        <taxon>Amanitaceae</taxon>
        <taxon>Amanita</taxon>
    </lineage>
</organism>
<keyword evidence="3" id="KW-1185">Reference proteome</keyword>
<dbReference type="InParanoid" id="A0A0C2T1P0"/>
<evidence type="ECO:0000313" key="2">
    <source>
        <dbReference type="EMBL" id="KIL69725.1"/>
    </source>
</evidence>
<dbReference type="HOGENOM" id="CLU_048299_0_0_1"/>
<proteinExistence type="predicted"/>
<dbReference type="OrthoDB" id="2579508at2759"/>
<evidence type="ECO:0000313" key="3">
    <source>
        <dbReference type="Proteomes" id="UP000054549"/>
    </source>
</evidence>
<feature type="region of interest" description="Disordered" evidence="1">
    <location>
        <begin position="322"/>
        <end position="345"/>
    </location>
</feature>
<evidence type="ECO:0000256" key="1">
    <source>
        <dbReference type="SAM" id="MobiDB-lite"/>
    </source>
</evidence>
<accession>A0A0C2T1P0</accession>
<protein>
    <submittedName>
        <fullName evidence="2">Uncharacterized protein</fullName>
    </submittedName>
</protein>
<reference evidence="2 3" key="1">
    <citation type="submission" date="2014-04" db="EMBL/GenBank/DDBJ databases">
        <title>Evolutionary Origins and Diversification of the Mycorrhizal Mutualists.</title>
        <authorList>
            <consortium name="DOE Joint Genome Institute"/>
            <consortium name="Mycorrhizal Genomics Consortium"/>
            <person name="Kohler A."/>
            <person name="Kuo A."/>
            <person name="Nagy L.G."/>
            <person name="Floudas D."/>
            <person name="Copeland A."/>
            <person name="Barry K.W."/>
            <person name="Cichocki N."/>
            <person name="Veneault-Fourrey C."/>
            <person name="LaButti K."/>
            <person name="Lindquist E.A."/>
            <person name="Lipzen A."/>
            <person name="Lundell T."/>
            <person name="Morin E."/>
            <person name="Murat C."/>
            <person name="Riley R."/>
            <person name="Ohm R."/>
            <person name="Sun H."/>
            <person name="Tunlid A."/>
            <person name="Henrissat B."/>
            <person name="Grigoriev I.V."/>
            <person name="Hibbett D.S."/>
            <person name="Martin F."/>
        </authorList>
    </citation>
    <scope>NUCLEOTIDE SEQUENCE [LARGE SCALE GENOMIC DNA]</scope>
    <source>
        <strain evidence="2 3">Koide BX008</strain>
    </source>
</reference>
<feature type="compositionally biased region" description="Polar residues" evidence="1">
    <location>
        <begin position="334"/>
        <end position="345"/>
    </location>
</feature>